<name>A0A8K0DZ11_9ROSA</name>
<proteinExistence type="predicted"/>
<evidence type="ECO:0000313" key="1">
    <source>
        <dbReference type="EMBL" id="KAF3440162.1"/>
    </source>
</evidence>
<dbReference type="AlphaFoldDB" id="A0A8K0DZ11"/>
<dbReference type="EMBL" id="VOIH02000008">
    <property type="protein sequence ID" value="KAF3440162.1"/>
    <property type="molecule type" value="Genomic_DNA"/>
</dbReference>
<keyword evidence="2" id="KW-1185">Reference proteome</keyword>
<protein>
    <submittedName>
        <fullName evidence="1">Uncharacterized protein</fullName>
    </submittedName>
</protein>
<organism evidence="1 2">
    <name type="scientific">Rhamnella rubrinervis</name>
    <dbReference type="NCBI Taxonomy" id="2594499"/>
    <lineage>
        <taxon>Eukaryota</taxon>
        <taxon>Viridiplantae</taxon>
        <taxon>Streptophyta</taxon>
        <taxon>Embryophyta</taxon>
        <taxon>Tracheophyta</taxon>
        <taxon>Spermatophyta</taxon>
        <taxon>Magnoliopsida</taxon>
        <taxon>eudicotyledons</taxon>
        <taxon>Gunneridae</taxon>
        <taxon>Pentapetalae</taxon>
        <taxon>rosids</taxon>
        <taxon>fabids</taxon>
        <taxon>Rosales</taxon>
        <taxon>Rhamnaceae</taxon>
        <taxon>rhamnoid group</taxon>
        <taxon>Rhamneae</taxon>
        <taxon>Rhamnella</taxon>
    </lineage>
</organism>
<gene>
    <name evidence="1" type="ORF">FNV43_RR18441</name>
</gene>
<comment type="caution">
    <text evidence="1">The sequence shown here is derived from an EMBL/GenBank/DDBJ whole genome shotgun (WGS) entry which is preliminary data.</text>
</comment>
<sequence length="368" mass="41069">MQSNLIFVQVNKLIEQASIAFNGILDTLMVNLLTRLLWFNGFHRLLSFMFELMDANSMKLWHQLVGQYEEGKSSPSGRPLYGLLQVGLFMDCFREGFLFVILRLMLFNPHSFAIQGCKLDLPTSKEVMPGARSGWILEVIPIPGFSEKVLVGGAGPSHESPSKPYNEESDLVTKGLSVIASTPINWSLFLIKPGHSIALLCIGHPGPPLRHLILISLLSMVQYLSNILLLAGDSYCSTPFTSVAKEHSFIWASFMTPYKVLKGGFDLLFEVRPSFHLSSTYKLSYQHTLGVVPLMVTHGMGSLWILSLSPTLSLGRVTQIGCKMWSKEEVRFANIRSIVHALLKVHVVEIELFNGRRAKPQGYDECGN</sequence>
<reference evidence="1" key="1">
    <citation type="submission" date="2020-03" db="EMBL/GenBank/DDBJ databases">
        <title>A high-quality chromosome-level genome assembly of a woody plant with both climbing and erect habits, Rhamnella rubrinervis.</title>
        <authorList>
            <person name="Lu Z."/>
            <person name="Yang Y."/>
            <person name="Zhu X."/>
            <person name="Sun Y."/>
        </authorList>
    </citation>
    <scope>NUCLEOTIDE SEQUENCE</scope>
    <source>
        <strain evidence="1">BYM</strain>
        <tissue evidence="1">Leaf</tissue>
    </source>
</reference>
<dbReference type="Proteomes" id="UP000796880">
    <property type="component" value="Unassembled WGS sequence"/>
</dbReference>
<evidence type="ECO:0000313" key="2">
    <source>
        <dbReference type="Proteomes" id="UP000796880"/>
    </source>
</evidence>
<accession>A0A8K0DZ11</accession>